<organism evidence="1 2">
    <name type="scientific">Candidozyma auris</name>
    <name type="common">Yeast</name>
    <name type="synonym">Candida auris</name>
    <dbReference type="NCBI Taxonomy" id="498019"/>
    <lineage>
        <taxon>Eukaryota</taxon>
        <taxon>Fungi</taxon>
        <taxon>Dikarya</taxon>
        <taxon>Ascomycota</taxon>
        <taxon>Saccharomycotina</taxon>
        <taxon>Pichiomycetes</taxon>
        <taxon>Metschnikowiaceae</taxon>
        <taxon>Candidozyma</taxon>
    </lineage>
</organism>
<reference evidence="2" key="1">
    <citation type="journal article" date="2015" name="BMC Genomics">
        <title>Draft genome of a commonly misdiagnosed multidrug resistant pathogen Candida auris.</title>
        <authorList>
            <person name="Chatterjee S."/>
            <person name="Alampalli S.V."/>
            <person name="Nageshan R.K."/>
            <person name="Chettiar S.T."/>
            <person name="Joshi S."/>
            <person name="Tatu U.S."/>
        </authorList>
    </citation>
    <scope>NUCLEOTIDE SEQUENCE [LARGE SCALE GENOMIC DNA]</scope>
    <source>
        <strain evidence="2">6684</strain>
    </source>
</reference>
<proteinExistence type="predicted"/>
<name>A0A0L0P2V8_CANAR</name>
<dbReference type="Proteomes" id="UP000037122">
    <property type="component" value="Unassembled WGS sequence"/>
</dbReference>
<comment type="caution">
    <text evidence="1">The sequence shown here is derived from an EMBL/GenBank/DDBJ whole genome shotgun (WGS) entry which is preliminary data.</text>
</comment>
<evidence type="ECO:0000313" key="1">
    <source>
        <dbReference type="EMBL" id="KNE00624.1"/>
    </source>
</evidence>
<sequence length="48" mass="5182">MFFSKNPTISEGEGGKLGALGEVIQAKKKKLYAGLLHDSEGALWDSRC</sequence>
<dbReference type="AlphaFoldDB" id="A0A0L0P2V8"/>
<gene>
    <name evidence="1" type="ORF">QG37_02661</name>
</gene>
<evidence type="ECO:0000313" key="2">
    <source>
        <dbReference type="Proteomes" id="UP000037122"/>
    </source>
</evidence>
<protein>
    <submittedName>
        <fullName evidence="1">Uncharacterized protein</fullName>
    </submittedName>
</protein>
<accession>A0A0L0P2V8</accession>
<dbReference type="EMBL" id="LGST01000018">
    <property type="protein sequence ID" value="KNE00624.1"/>
    <property type="molecule type" value="Genomic_DNA"/>
</dbReference>